<dbReference type="Proteomes" id="UP000789920">
    <property type="component" value="Unassembled WGS sequence"/>
</dbReference>
<keyword evidence="2" id="KW-1185">Reference proteome</keyword>
<sequence length="75" mass="9064">RIFPRPSPLRNGPQWEEFCHIKVVLHIPHRDIEQLTNNYTIEWSTLYNRYYEEINNDPIDLLGPHVDEVTWAEFS</sequence>
<feature type="non-terminal residue" evidence="1">
    <location>
        <position position="75"/>
    </location>
</feature>
<proteinExistence type="predicted"/>
<gene>
    <name evidence="1" type="ORF">RPERSI_LOCUS34322</name>
</gene>
<reference evidence="1" key="1">
    <citation type="submission" date="2021-06" db="EMBL/GenBank/DDBJ databases">
        <authorList>
            <person name="Kallberg Y."/>
            <person name="Tangrot J."/>
            <person name="Rosling A."/>
        </authorList>
    </citation>
    <scope>NUCLEOTIDE SEQUENCE</scope>
    <source>
        <strain evidence="1">MA461A</strain>
    </source>
</reference>
<dbReference type="EMBL" id="CAJVQC010152925">
    <property type="protein sequence ID" value="CAG8846796.1"/>
    <property type="molecule type" value="Genomic_DNA"/>
</dbReference>
<evidence type="ECO:0000313" key="2">
    <source>
        <dbReference type="Proteomes" id="UP000789920"/>
    </source>
</evidence>
<organism evidence="1 2">
    <name type="scientific">Racocetra persica</name>
    <dbReference type="NCBI Taxonomy" id="160502"/>
    <lineage>
        <taxon>Eukaryota</taxon>
        <taxon>Fungi</taxon>
        <taxon>Fungi incertae sedis</taxon>
        <taxon>Mucoromycota</taxon>
        <taxon>Glomeromycotina</taxon>
        <taxon>Glomeromycetes</taxon>
        <taxon>Diversisporales</taxon>
        <taxon>Gigasporaceae</taxon>
        <taxon>Racocetra</taxon>
    </lineage>
</organism>
<accession>A0ACA9SST1</accession>
<comment type="caution">
    <text evidence="1">The sequence shown here is derived from an EMBL/GenBank/DDBJ whole genome shotgun (WGS) entry which is preliminary data.</text>
</comment>
<name>A0ACA9SST1_9GLOM</name>
<evidence type="ECO:0000313" key="1">
    <source>
        <dbReference type="EMBL" id="CAG8846796.1"/>
    </source>
</evidence>
<protein>
    <submittedName>
        <fullName evidence="1">13885_t:CDS:1</fullName>
    </submittedName>
</protein>
<feature type="non-terminal residue" evidence="1">
    <location>
        <position position="1"/>
    </location>
</feature>